<feature type="region of interest" description="Disordered" evidence="3">
    <location>
        <begin position="135"/>
        <end position="156"/>
    </location>
</feature>
<dbReference type="STRING" id="933084.A0A067QA92"/>
<dbReference type="Pfam" id="PF00617">
    <property type="entry name" value="RasGEF"/>
    <property type="match status" value="1"/>
</dbReference>
<evidence type="ECO:0000256" key="3">
    <source>
        <dbReference type="SAM" id="MobiDB-lite"/>
    </source>
</evidence>
<dbReference type="SUPFAM" id="SSF48366">
    <property type="entry name" value="Ras GEF"/>
    <property type="match status" value="1"/>
</dbReference>
<dbReference type="Gene3D" id="1.10.840.10">
    <property type="entry name" value="Ras guanine-nucleotide exchange factors catalytic domain"/>
    <property type="match status" value="1"/>
</dbReference>
<gene>
    <name evidence="5" type="ORF">JAAARDRAFT_77603</name>
</gene>
<dbReference type="Proteomes" id="UP000027265">
    <property type="component" value="Unassembled WGS sequence"/>
</dbReference>
<evidence type="ECO:0000313" key="6">
    <source>
        <dbReference type="Proteomes" id="UP000027265"/>
    </source>
</evidence>
<dbReference type="PANTHER" id="PTHR23113:SF368">
    <property type="entry name" value="CELL DIVISION CONTROL PROTEIN 25"/>
    <property type="match status" value="1"/>
</dbReference>
<dbReference type="SMART" id="SM00147">
    <property type="entry name" value="RasGEF"/>
    <property type="match status" value="1"/>
</dbReference>
<dbReference type="InterPro" id="IPR036964">
    <property type="entry name" value="RASGEF_cat_dom_sf"/>
</dbReference>
<dbReference type="PANTHER" id="PTHR23113">
    <property type="entry name" value="GUANINE NUCLEOTIDE EXCHANGE FACTOR"/>
    <property type="match status" value="1"/>
</dbReference>
<dbReference type="AlphaFoldDB" id="A0A067QA92"/>
<reference evidence="6" key="1">
    <citation type="journal article" date="2014" name="Proc. Natl. Acad. Sci. U.S.A.">
        <title>Extensive sampling of basidiomycete genomes demonstrates inadequacy of the white-rot/brown-rot paradigm for wood decay fungi.</title>
        <authorList>
            <person name="Riley R."/>
            <person name="Salamov A.A."/>
            <person name="Brown D.W."/>
            <person name="Nagy L.G."/>
            <person name="Floudas D."/>
            <person name="Held B.W."/>
            <person name="Levasseur A."/>
            <person name="Lombard V."/>
            <person name="Morin E."/>
            <person name="Otillar R."/>
            <person name="Lindquist E.A."/>
            <person name="Sun H."/>
            <person name="LaButti K.M."/>
            <person name="Schmutz J."/>
            <person name="Jabbour D."/>
            <person name="Luo H."/>
            <person name="Baker S.E."/>
            <person name="Pisabarro A.G."/>
            <person name="Walton J.D."/>
            <person name="Blanchette R.A."/>
            <person name="Henrissat B."/>
            <person name="Martin F."/>
            <person name="Cullen D."/>
            <person name="Hibbett D.S."/>
            <person name="Grigoriev I.V."/>
        </authorList>
    </citation>
    <scope>NUCLEOTIDE SEQUENCE [LARGE SCALE GENOMIC DNA]</scope>
    <source>
        <strain evidence="6">MUCL 33604</strain>
    </source>
</reference>
<dbReference type="InterPro" id="IPR023578">
    <property type="entry name" value="Ras_GEF_dom_sf"/>
</dbReference>
<dbReference type="EMBL" id="KL197715">
    <property type="protein sequence ID" value="KDQ59496.1"/>
    <property type="molecule type" value="Genomic_DNA"/>
</dbReference>
<keyword evidence="6" id="KW-1185">Reference proteome</keyword>
<organism evidence="5 6">
    <name type="scientific">Jaapia argillacea MUCL 33604</name>
    <dbReference type="NCBI Taxonomy" id="933084"/>
    <lineage>
        <taxon>Eukaryota</taxon>
        <taxon>Fungi</taxon>
        <taxon>Dikarya</taxon>
        <taxon>Basidiomycota</taxon>
        <taxon>Agaricomycotina</taxon>
        <taxon>Agaricomycetes</taxon>
        <taxon>Agaricomycetidae</taxon>
        <taxon>Jaapiales</taxon>
        <taxon>Jaapiaceae</taxon>
        <taxon>Jaapia</taxon>
    </lineage>
</organism>
<dbReference type="GO" id="GO:0005085">
    <property type="term" value="F:guanyl-nucleotide exchange factor activity"/>
    <property type="evidence" value="ECO:0007669"/>
    <property type="project" value="UniProtKB-KW"/>
</dbReference>
<protein>
    <recommendedName>
        <fullName evidence="4">Ras-GEF domain-containing protein</fullName>
    </recommendedName>
</protein>
<evidence type="ECO:0000313" key="5">
    <source>
        <dbReference type="EMBL" id="KDQ59496.1"/>
    </source>
</evidence>
<feature type="domain" description="Ras-GEF" evidence="4">
    <location>
        <begin position="158"/>
        <end position="397"/>
    </location>
</feature>
<dbReference type="HOGENOM" id="CLU_664043_0_0_1"/>
<name>A0A067QA92_9AGAM</name>
<dbReference type="InterPro" id="IPR001895">
    <property type="entry name" value="RASGEF_cat_dom"/>
</dbReference>
<accession>A0A067QA92</accession>
<keyword evidence="1 2" id="KW-0344">Guanine-nucleotide releasing factor</keyword>
<proteinExistence type="predicted"/>
<evidence type="ECO:0000259" key="4">
    <source>
        <dbReference type="PROSITE" id="PS50009"/>
    </source>
</evidence>
<feature type="region of interest" description="Disordered" evidence="3">
    <location>
        <begin position="393"/>
        <end position="414"/>
    </location>
</feature>
<dbReference type="InterPro" id="IPR008937">
    <property type="entry name" value="Ras-like_GEF"/>
</dbReference>
<evidence type="ECO:0000256" key="2">
    <source>
        <dbReference type="PROSITE-ProRule" id="PRU00168"/>
    </source>
</evidence>
<dbReference type="OrthoDB" id="10255964at2759"/>
<evidence type="ECO:0000256" key="1">
    <source>
        <dbReference type="ARBA" id="ARBA00022658"/>
    </source>
</evidence>
<feature type="compositionally biased region" description="Basic and acidic residues" evidence="3">
    <location>
        <begin position="393"/>
        <end position="405"/>
    </location>
</feature>
<dbReference type="InParanoid" id="A0A067QA92"/>
<feature type="region of interest" description="Disordered" evidence="3">
    <location>
        <begin position="1"/>
        <end position="20"/>
    </location>
</feature>
<dbReference type="GO" id="GO:0007265">
    <property type="term" value="P:Ras protein signal transduction"/>
    <property type="evidence" value="ECO:0007669"/>
    <property type="project" value="TreeGrafter"/>
</dbReference>
<dbReference type="GO" id="GO:0005886">
    <property type="term" value="C:plasma membrane"/>
    <property type="evidence" value="ECO:0007669"/>
    <property type="project" value="TreeGrafter"/>
</dbReference>
<feature type="compositionally biased region" description="Polar residues" evidence="3">
    <location>
        <begin position="136"/>
        <end position="156"/>
    </location>
</feature>
<sequence>MTDKALPEIPETTSPVVSNEPPRELRINFELDGRTVVAGTVEDSIRFLVSTRHDIFRTLFIQSFPLFTTAPELFSLFDRLLESSSGGRRIGIRALRQDWLHVLDASDIAQIRSSPQSHTGTARSPFSEEVEVFMASRSQPSPTFSRSSLGSGKVSRPSSDSLAAALTTLEAELFSRVTYVDCMTYLRDSPSTVPSNIREILETRIKIKDWVIITVLQARDASSGTESSSARAAMYRFFVQIALRCHKIGNFSSAFAIAGALHSHYFNSLPITRPQARWRSDGQKRLEELYTLAAYRKALEKWNGPCIPVLDTYLREWTTSFKPSHIQKVDDEGFSWVDYRRCAEIRSAMGSILRYRHHLPNVRGGHDPDTMHYLDSRLNRNWETIDLDKMGKAYEEKEHEEDKHRSVGYPSKPR</sequence>
<dbReference type="PROSITE" id="PS50009">
    <property type="entry name" value="RASGEF_CAT"/>
    <property type="match status" value="1"/>
</dbReference>